<evidence type="ECO:0000313" key="3">
    <source>
        <dbReference type="EMBL" id="SFM36237.1"/>
    </source>
</evidence>
<name>A0A1I4Q866_9PROT</name>
<sequence length="116" mass="13130">MKISAGLILCALTSLSFADPPYLIDRETGKYLGDLSTERYDPNSTSNPYGRPVTPYSPDSINNPYGGYGNQYPNDLYNNPYATDPPRIMHDKSRGVDRRDVYDYCLPGYKIILKCY</sequence>
<dbReference type="AlphaFoldDB" id="A0A1I4Q866"/>
<evidence type="ECO:0000256" key="1">
    <source>
        <dbReference type="SAM" id="MobiDB-lite"/>
    </source>
</evidence>
<dbReference type="RefSeq" id="WP_074905529.1">
    <property type="nucleotide sequence ID" value="NZ_FOUB01000025.1"/>
</dbReference>
<evidence type="ECO:0008006" key="5">
    <source>
        <dbReference type="Google" id="ProtNLM"/>
    </source>
</evidence>
<feature type="signal peptide" evidence="2">
    <location>
        <begin position="1"/>
        <end position="18"/>
    </location>
</feature>
<reference evidence="4" key="1">
    <citation type="submission" date="2016-10" db="EMBL/GenBank/DDBJ databases">
        <authorList>
            <person name="Varghese N."/>
            <person name="Submissions S."/>
        </authorList>
    </citation>
    <scope>NUCLEOTIDE SEQUENCE [LARGE SCALE GENOMIC DNA]</scope>
    <source>
        <strain evidence="4">Nm44</strain>
    </source>
</reference>
<gene>
    <name evidence="3" type="ORF">SAMN05421863_102527</name>
</gene>
<feature type="chain" id="PRO_5010158793" description="RHS repeat-associated core domain-containing protein" evidence="2">
    <location>
        <begin position="19"/>
        <end position="116"/>
    </location>
</feature>
<keyword evidence="4" id="KW-1185">Reference proteome</keyword>
<dbReference type="EMBL" id="FOUB01000025">
    <property type="protein sequence ID" value="SFM36237.1"/>
    <property type="molecule type" value="Genomic_DNA"/>
</dbReference>
<protein>
    <recommendedName>
        <fullName evidence="5">RHS repeat-associated core domain-containing protein</fullName>
    </recommendedName>
</protein>
<dbReference type="Proteomes" id="UP000183287">
    <property type="component" value="Unassembled WGS sequence"/>
</dbReference>
<feature type="region of interest" description="Disordered" evidence="1">
    <location>
        <begin position="35"/>
        <end position="69"/>
    </location>
</feature>
<keyword evidence="2" id="KW-0732">Signal</keyword>
<evidence type="ECO:0000256" key="2">
    <source>
        <dbReference type="SAM" id="SignalP"/>
    </source>
</evidence>
<organism evidence="3 4">
    <name type="scientific">Nitrosomonas communis</name>
    <dbReference type="NCBI Taxonomy" id="44574"/>
    <lineage>
        <taxon>Bacteria</taxon>
        <taxon>Pseudomonadati</taxon>
        <taxon>Pseudomonadota</taxon>
        <taxon>Betaproteobacteria</taxon>
        <taxon>Nitrosomonadales</taxon>
        <taxon>Nitrosomonadaceae</taxon>
        <taxon>Nitrosomonas</taxon>
    </lineage>
</organism>
<evidence type="ECO:0000313" key="4">
    <source>
        <dbReference type="Proteomes" id="UP000183287"/>
    </source>
</evidence>
<proteinExistence type="predicted"/>
<accession>A0A1I4Q866</accession>